<dbReference type="Gene3D" id="1.20.120.160">
    <property type="entry name" value="HPT domain"/>
    <property type="match status" value="1"/>
</dbReference>
<name>A0A4V3EPZ3_9GAMM</name>
<keyword evidence="5" id="KW-1185">Reference proteome</keyword>
<dbReference type="Pfam" id="PF01627">
    <property type="entry name" value="Hpt"/>
    <property type="match status" value="1"/>
</dbReference>
<evidence type="ECO:0000313" key="4">
    <source>
        <dbReference type="EMBL" id="TDT39278.1"/>
    </source>
</evidence>
<organism evidence="4 5">
    <name type="scientific">Halospina denitrificans</name>
    <dbReference type="NCBI Taxonomy" id="332522"/>
    <lineage>
        <taxon>Bacteria</taxon>
        <taxon>Pseudomonadati</taxon>
        <taxon>Pseudomonadota</taxon>
        <taxon>Gammaproteobacteria</taxon>
        <taxon>Halospina</taxon>
    </lineage>
</organism>
<dbReference type="OrthoDB" id="9131849at2"/>
<dbReference type="GO" id="GO:0000160">
    <property type="term" value="P:phosphorelay signal transduction system"/>
    <property type="evidence" value="ECO:0007669"/>
    <property type="project" value="UniProtKB-KW"/>
</dbReference>
<feature type="domain" description="HPt" evidence="3">
    <location>
        <begin position="19"/>
        <end position="115"/>
    </location>
</feature>
<feature type="modified residue" description="Phosphohistidine" evidence="2">
    <location>
        <position position="58"/>
    </location>
</feature>
<dbReference type="SUPFAM" id="SSF47226">
    <property type="entry name" value="Histidine-containing phosphotransfer domain, HPT domain"/>
    <property type="match status" value="1"/>
</dbReference>
<accession>A0A4V3EPZ3</accession>
<evidence type="ECO:0000256" key="1">
    <source>
        <dbReference type="ARBA" id="ARBA00023012"/>
    </source>
</evidence>
<evidence type="ECO:0000313" key="5">
    <source>
        <dbReference type="Proteomes" id="UP000295830"/>
    </source>
</evidence>
<comment type="caution">
    <text evidence="4">The sequence shown here is derived from an EMBL/GenBank/DDBJ whole genome shotgun (WGS) entry which is preliminary data.</text>
</comment>
<dbReference type="PROSITE" id="PS50894">
    <property type="entry name" value="HPT"/>
    <property type="match status" value="1"/>
</dbReference>
<evidence type="ECO:0000256" key="2">
    <source>
        <dbReference type="PROSITE-ProRule" id="PRU00110"/>
    </source>
</evidence>
<sequence>MSDQQHLDHEALTELRDVMEDEFNILINTFLQDADERLRQLSEAARAEDADSFRKVAHSFKGSCINIGAPILAECCFAAEQAGREDNLSQSGQQVAAIEEELATVSEQLRRYVRE</sequence>
<proteinExistence type="predicted"/>
<dbReference type="Proteomes" id="UP000295830">
    <property type="component" value="Unassembled WGS sequence"/>
</dbReference>
<dbReference type="SMART" id="SM00073">
    <property type="entry name" value="HPT"/>
    <property type="match status" value="1"/>
</dbReference>
<reference evidence="4 5" key="1">
    <citation type="submission" date="2019-03" db="EMBL/GenBank/DDBJ databases">
        <title>Genomic Encyclopedia of Type Strains, Phase IV (KMG-IV): sequencing the most valuable type-strain genomes for metagenomic binning, comparative biology and taxonomic classification.</title>
        <authorList>
            <person name="Goeker M."/>
        </authorList>
    </citation>
    <scope>NUCLEOTIDE SEQUENCE [LARGE SCALE GENOMIC DNA]</scope>
    <source>
        <strain evidence="4 5">DSM 15505</strain>
    </source>
</reference>
<dbReference type="EMBL" id="SOAX01000005">
    <property type="protein sequence ID" value="TDT39278.1"/>
    <property type="molecule type" value="Genomic_DNA"/>
</dbReference>
<dbReference type="AlphaFoldDB" id="A0A4V3EPZ3"/>
<dbReference type="InterPro" id="IPR036641">
    <property type="entry name" value="HPT_dom_sf"/>
</dbReference>
<protein>
    <submittedName>
        <fullName evidence="4">HPt (Histidine-containing phosphotransfer) domain-containing protein</fullName>
    </submittedName>
</protein>
<evidence type="ECO:0000259" key="3">
    <source>
        <dbReference type="PROSITE" id="PS50894"/>
    </source>
</evidence>
<keyword evidence="1" id="KW-0902">Two-component regulatory system</keyword>
<dbReference type="GO" id="GO:0004672">
    <property type="term" value="F:protein kinase activity"/>
    <property type="evidence" value="ECO:0007669"/>
    <property type="project" value="UniProtKB-ARBA"/>
</dbReference>
<gene>
    <name evidence="4" type="ORF">DES49_2196</name>
</gene>
<dbReference type="InterPro" id="IPR008207">
    <property type="entry name" value="Sig_transdc_His_kin_Hpt_dom"/>
</dbReference>
<keyword evidence="2" id="KW-0597">Phosphoprotein</keyword>
<dbReference type="RefSeq" id="WP_133736454.1">
    <property type="nucleotide sequence ID" value="NZ_SOAX01000005.1"/>
</dbReference>